<name>A0ABS9KKT6_9BACT</name>
<comment type="caution">
    <text evidence="1">The sequence shown here is derived from an EMBL/GenBank/DDBJ whole genome shotgun (WGS) entry which is preliminary data.</text>
</comment>
<evidence type="ECO:0000313" key="2">
    <source>
        <dbReference type="Proteomes" id="UP001165367"/>
    </source>
</evidence>
<reference evidence="1" key="1">
    <citation type="submission" date="2022-01" db="EMBL/GenBank/DDBJ databases">
        <authorList>
            <person name="Jo J.-H."/>
            <person name="Im W.-T."/>
        </authorList>
    </citation>
    <scope>NUCLEOTIDE SEQUENCE</scope>
    <source>
        <strain evidence="1">NA20</strain>
    </source>
</reference>
<evidence type="ECO:0008006" key="3">
    <source>
        <dbReference type="Google" id="ProtNLM"/>
    </source>
</evidence>
<evidence type="ECO:0000313" key="1">
    <source>
        <dbReference type="EMBL" id="MCG2612929.1"/>
    </source>
</evidence>
<keyword evidence="2" id="KW-1185">Reference proteome</keyword>
<protein>
    <recommendedName>
        <fullName evidence="3">DUF1444 domain-containing protein</fullName>
    </recommendedName>
</protein>
<organism evidence="1 2">
    <name type="scientific">Terrimonas ginsenosidimutans</name>
    <dbReference type="NCBI Taxonomy" id="2908004"/>
    <lineage>
        <taxon>Bacteria</taxon>
        <taxon>Pseudomonadati</taxon>
        <taxon>Bacteroidota</taxon>
        <taxon>Chitinophagia</taxon>
        <taxon>Chitinophagales</taxon>
        <taxon>Chitinophagaceae</taxon>
        <taxon>Terrimonas</taxon>
    </lineage>
</organism>
<proteinExistence type="predicted"/>
<dbReference type="RefSeq" id="WP_237868155.1">
    <property type="nucleotide sequence ID" value="NZ_JAKLTR010000001.1"/>
</dbReference>
<sequence length="261" mass="29349">MPDVSINEVVFGIFKNNLEKKGLSISSVDPDGLIRIRRGDTDVTVSLENVTRNYERDRDERFITDLIETITATTGTELALWTDVKEHIYVSLLPLSALIGDPIYQPVTMVFGKVYVLVSDSKLVFIDYSELERWGISLEQLADQANKNADLLVEQASIEAGLVEGRKLGMIEHPFASLKTALLFAPSFRQKAEPEFGFPFYAVMPVRDFCYIFSEEDFDFFTARIGTVIVDEYRKSGYPLTTEVLKFDEDGVDAVGAYPAD</sequence>
<accession>A0ABS9KKT6</accession>
<gene>
    <name evidence="1" type="ORF">LZZ85_01515</name>
</gene>
<dbReference type="Proteomes" id="UP001165367">
    <property type="component" value="Unassembled WGS sequence"/>
</dbReference>
<dbReference type="EMBL" id="JAKLTR010000001">
    <property type="protein sequence ID" value="MCG2612929.1"/>
    <property type="molecule type" value="Genomic_DNA"/>
</dbReference>